<dbReference type="Proteomes" id="UP000230775">
    <property type="component" value="Unassembled WGS sequence"/>
</dbReference>
<evidence type="ECO:0008006" key="4">
    <source>
        <dbReference type="Google" id="ProtNLM"/>
    </source>
</evidence>
<feature type="signal peptide" evidence="1">
    <location>
        <begin position="1"/>
        <end position="25"/>
    </location>
</feature>
<feature type="chain" id="PRO_5013701960" description="PEGA domain-containing protein" evidence="1">
    <location>
        <begin position="26"/>
        <end position="102"/>
    </location>
</feature>
<accession>A0A2H0WPN8</accession>
<evidence type="ECO:0000313" key="2">
    <source>
        <dbReference type="EMBL" id="PIS14616.1"/>
    </source>
</evidence>
<reference evidence="3" key="1">
    <citation type="submission" date="2017-09" db="EMBL/GenBank/DDBJ databases">
        <title>Depth-based differentiation of microbial function through sediment-hosted aquifers and enrichment of novel symbionts in the deep terrestrial subsurface.</title>
        <authorList>
            <person name="Probst A.J."/>
            <person name="Ladd B."/>
            <person name="Jarett J.K."/>
            <person name="Geller-Mcgrath D.E."/>
            <person name="Sieber C.M.K."/>
            <person name="Emerson J.B."/>
            <person name="Anantharaman K."/>
            <person name="Thomas B.C."/>
            <person name="Malmstrom R."/>
            <person name="Stieglmeier M."/>
            <person name="Klingl A."/>
            <person name="Woyke T."/>
            <person name="Ryan C.M."/>
            <person name="Banfield J.F."/>
        </authorList>
    </citation>
    <scope>NUCLEOTIDE SEQUENCE [LARGE SCALE GENOMIC DNA]</scope>
</reference>
<protein>
    <recommendedName>
        <fullName evidence="4">PEGA domain-containing protein</fullName>
    </recommendedName>
</protein>
<comment type="caution">
    <text evidence="2">The sequence shown here is derived from an EMBL/GenBank/DDBJ whole genome shotgun (WGS) entry which is preliminary data.</text>
</comment>
<gene>
    <name evidence="2" type="ORF">COT64_01650</name>
</gene>
<feature type="non-terminal residue" evidence="2">
    <location>
        <position position="102"/>
    </location>
</feature>
<sequence>MFNRLKIYLVALFFVALFFPKNVFAQTIATYKINEVKNSEGVVLSQVKIYVDGFYVHHYASETLTFCEGCYCDDGSATESKVSCNFGNHTISLQKTGYVEWN</sequence>
<name>A0A2H0WPN8_9BACT</name>
<evidence type="ECO:0000256" key="1">
    <source>
        <dbReference type="SAM" id="SignalP"/>
    </source>
</evidence>
<dbReference type="EMBL" id="PEZI01000037">
    <property type="protein sequence ID" value="PIS14616.1"/>
    <property type="molecule type" value="Genomic_DNA"/>
</dbReference>
<organism evidence="2 3">
    <name type="scientific">Candidatus Shapirobacteria bacterium CG09_land_8_20_14_0_10_39_12</name>
    <dbReference type="NCBI Taxonomy" id="1974885"/>
    <lineage>
        <taxon>Bacteria</taxon>
        <taxon>Candidatus Shapironibacteriota</taxon>
    </lineage>
</organism>
<proteinExistence type="predicted"/>
<dbReference type="AlphaFoldDB" id="A0A2H0WPN8"/>
<evidence type="ECO:0000313" key="3">
    <source>
        <dbReference type="Proteomes" id="UP000230775"/>
    </source>
</evidence>
<keyword evidence="1" id="KW-0732">Signal</keyword>